<comment type="caution">
    <text evidence="4">The sequence shown here is derived from an EMBL/GenBank/DDBJ whole genome shotgun (WGS) entry which is preliminary data.</text>
</comment>
<evidence type="ECO:0000256" key="2">
    <source>
        <dbReference type="ARBA" id="ARBA00022723"/>
    </source>
</evidence>
<name>A0A5J4RET3_9ZZZZ</name>
<keyword evidence="2" id="KW-0479">Metal-binding</keyword>
<dbReference type="Pfam" id="PF13359">
    <property type="entry name" value="DDE_Tnp_4"/>
    <property type="match status" value="1"/>
</dbReference>
<comment type="cofactor">
    <cofactor evidence="1">
        <name>a divalent metal cation</name>
        <dbReference type="ChEBI" id="CHEBI:60240"/>
    </cofactor>
</comment>
<evidence type="ECO:0000259" key="3">
    <source>
        <dbReference type="Pfam" id="PF13359"/>
    </source>
</evidence>
<reference evidence="4" key="1">
    <citation type="submission" date="2019-03" db="EMBL/GenBank/DDBJ databases">
        <title>Single cell metagenomics reveals metabolic interactions within the superorganism composed of flagellate Streblomastix strix and complex community of Bacteroidetes bacteria on its surface.</title>
        <authorList>
            <person name="Treitli S.C."/>
            <person name="Kolisko M."/>
            <person name="Husnik F."/>
            <person name="Keeling P."/>
            <person name="Hampl V."/>
        </authorList>
    </citation>
    <scope>NUCLEOTIDE SEQUENCE</scope>
    <source>
        <strain evidence="4">STM</strain>
    </source>
</reference>
<gene>
    <name evidence="4" type="ORF">EZS27_019991</name>
</gene>
<accession>A0A5J4RET3</accession>
<dbReference type="InterPro" id="IPR027806">
    <property type="entry name" value="HARBI1_dom"/>
</dbReference>
<protein>
    <recommendedName>
        <fullName evidence="3">DDE Tnp4 domain-containing protein</fullName>
    </recommendedName>
</protein>
<feature type="domain" description="DDE Tnp4" evidence="3">
    <location>
        <begin position="27"/>
        <end position="157"/>
    </location>
</feature>
<evidence type="ECO:0000313" key="4">
    <source>
        <dbReference type="EMBL" id="KAA6331391.1"/>
    </source>
</evidence>
<dbReference type="AlphaFoldDB" id="A0A5J4RET3"/>
<sequence length="166" mass="19745">MYYLMEQSVLYKDPWRQTDKNLVIVIKKTHSLKNNVLTLPDLRIVWISQTYEGKIHDKTICDRENLVFPKGIHLWQDGGFLGYKPENVIIKKPIRKPRGRSLSEDQKQCNKEISSFRVKVEHAIGRVKIFRIVKERYRCHKLFFDDLVFEIACGLHNFRLSDRLTN</sequence>
<organism evidence="4">
    <name type="scientific">termite gut metagenome</name>
    <dbReference type="NCBI Taxonomy" id="433724"/>
    <lineage>
        <taxon>unclassified sequences</taxon>
        <taxon>metagenomes</taxon>
        <taxon>organismal metagenomes</taxon>
    </lineage>
</organism>
<dbReference type="EMBL" id="SNRY01001376">
    <property type="protein sequence ID" value="KAA6331391.1"/>
    <property type="molecule type" value="Genomic_DNA"/>
</dbReference>
<dbReference type="GO" id="GO:0046872">
    <property type="term" value="F:metal ion binding"/>
    <property type="evidence" value="ECO:0007669"/>
    <property type="project" value="UniProtKB-KW"/>
</dbReference>
<evidence type="ECO:0000256" key="1">
    <source>
        <dbReference type="ARBA" id="ARBA00001968"/>
    </source>
</evidence>
<proteinExistence type="predicted"/>